<feature type="coiled-coil region" evidence="8">
    <location>
        <begin position="85"/>
        <end position="115"/>
    </location>
</feature>
<dbReference type="Gene3D" id="1.10.287.950">
    <property type="entry name" value="Methyl-accepting chemotaxis protein"/>
    <property type="match status" value="1"/>
</dbReference>
<dbReference type="RefSeq" id="WP_055423872.1">
    <property type="nucleotide sequence ID" value="NZ_CYHH01000009.1"/>
</dbReference>
<evidence type="ECO:0000313" key="13">
    <source>
        <dbReference type="EMBL" id="CUB07589.1"/>
    </source>
</evidence>
<keyword evidence="2 10" id="KW-0812">Transmembrane</keyword>
<feature type="domain" description="Methyl-accepting transducer" evidence="11">
    <location>
        <begin position="288"/>
        <end position="524"/>
    </location>
</feature>
<dbReference type="Proteomes" id="UP000182108">
    <property type="component" value="Unassembled WGS sequence"/>
</dbReference>
<evidence type="ECO:0000313" key="14">
    <source>
        <dbReference type="Proteomes" id="UP000182108"/>
    </source>
</evidence>
<protein>
    <submittedName>
        <fullName evidence="13">Methyl-accepting chemotaxis protein</fullName>
    </submittedName>
</protein>
<feature type="region of interest" description="Disordered" evidence="9">
    <location>
        <begin position="1"/>
        <end position="24"/>
    </location>
</feature>
<feature type="transmembrane region" description="Helical" evidence="10">
    <location>
        <begin position="32"/>
        <end position="55"/>
    </location>
</feature>
<dbReference type="OrthoDB" id="9177152at2"/>
<evidence type="ECO:0000256" key="9">
    <source>
        <dbReference type="SAM" id="MobiDB-lite"/>
    </source>
</evidence>
<dbReference type="InterPro" id="IPR004089">
    <property type="entry name" value="MCPsignal_dom"/>
</dbReference>
<evidence type="ECO:0000256" key="2">
    <source>
        <dbReference type="ARBA" id="ARBA00022692"/>
    </source>
</evidence>
<evidence type="ECO:0000259" key="12">
    <source>
        <dbReference type="PROSITE" id="PS50885"/>
    </source>
</evidence>
<evidence type="ECO:0000256" key="6">
    <source>
        <dbReference type="ARBA" id="ARBA00029447"/>
    </source>
</evidence>
<evidence type="ECO:0000256" key="4">
    <source>
        <dbReference type="ARBA" id="ARBA00023136"/>
    </source>
</evidence>
<dbReference type="PRINTS" id="PR00260">
    <property type="entry name" value="CHEMTRNSDUCR"/>
</dbReference>
<gene>
    <name evidence="13" type="ORF">Ga0061068_10918</name>
</gene>
<reference evidence="14" key="1">
    <citation type="submission" date="2015-08" db="EMBL/GenBank/DDBJ databases">
        <authorList>
            <person name="Babu N.S."/>
            <person name="Beckwith C.J."/>
            <person name="Beseler K.G."/>
            <person name="Brison A."/>
            <person name="Carone J.V."/>
            <person name="Caskin T.P."/>
            <person name="Diamond M."/>
            <person name="Durham M.E."/>
            <person name="Foxe J.M."/>
            <person name="Go M."/>
            <person name="Henderson B.A."/>
            <person name="Jones I.B."/>
            <person name="McGettigan J.A."/>
            <person name="Micheletti S.J."/>
            <person name="Nasrallah M.E."/>
            <person name="Ortiz D."/>
            <person name="Piller C.R."/>
            <person name="Privatt S.R."/>
            <person name="Schneider S.L."/>
            <person name="Sharp S."/>
            <person name="Smith T.C."/>
            <person name="Stanton J.D."/>
            <person name="Ullery H.E."/>
            <person name="Wilson R.J."/>
            <person name="Serrano M.G."/>
            <person name="Buck G."/>
            <person name="Lee V."/>
            <person name="Wang Y."/>
            <person name="Carvalho R."/>
            <person name="Voegtly L."/>
            <person name="Shi R."/>
            <person name="Duckworth R."/>
            <person name="Johnson A."/>
            <person name="Loviza R."/>
            <person name="Walstead R."/>
            <person name="Shah Z."/>
            <person name="Kiflezghi M."/>
            <person name="Wade K."/>
            <person name="Ball S.L."/>
            <person name="Bradley K.W."/>
            <person name="Asai D.J."/>
            <person name="Bowman C.A."/>
            <person name="Russell D.A."/>
            <person name="Pope W.H."/>
            <person name="Jacobs-Sera D."/>
            <person name="Hendrix R.W."/>
            <person name="Hatfull G.F."/>
        </authorList>
    </citation>
    <scope>NUCLEOTIDE SEQUENCE [LARGE SCALE GENOMIC DNA]</scope>
    <source>
        <strain evidence="14">JCM 19170</strain>
    </source>
</reference>
<dbReference type="SUPFAM" id="SSF58104">
    <property type="entry name" value="Methyl-accepting chemotaxis protein (MCP) signaling domain"/>
    <property type="match status" value="1"/>
</dbReference>
<feature type="domain" description="HAMP" evidence="12">
    <location>
        <begin position="232"/>
        <end position="283"/>
    </location>
</feature>
<dbReference type="GO" id="GO:0007165">
    <property type="term" value="P:signal transduction"/>
    <property type="evidence" value="ECO:0007669"/>
    <property type="project" value="UniProtKB-KW"/>
</dbReference>
<sequence length="560" mass="59842">MAFRLFSSRTPAEAADTSTTPGTKGGALRQRILLLSVLLIVSILGLVGLVASASYTAASTRERLAVADQARDALSDLGRTLPRALQADAEAVKALEGQRRRLEEALRTLSDMATEDERLAGHAGSLQKSWNELRPELQKLLESPPSEPSDVAAALRPIDQRLERMLGEASALRQSVQQAGDDALSTRYQGMIAAAVVLILVFLALGKTYLDDARARELEAERQRQRLEEENARTQQAIMQLLNEISDLADGDLTIRATVTEDITGAIADSVNYAIEELASLVRRINDTAERITDSTEEARRISGELLEAAQTQTEKIEEADGIVQDMAHALHETAASAEGAAASAGRSLEASAKGAQAVNETIEGMNRIRDQIQETAKRIKRLGESSQEIGEIVELISDITDQTNVLALNAAIQAAAAGEAGRGFTVVAEEVQRLAERSAEATKQIAAIVKTIQADTQDAVGSMEAATREVVAGTALSDSAGAALEEISQVAKETATRITQIAHDIQAQAERGAQVSALMREILAITQQTREGTERTVQSVESLAELAADLRGSVAGFRV</sequence>
<accession>A0A0K6IX27</accession>
<evidence type="ECO:0000256" key="5">
    <source>
        <dbReference type="ARBA" id="ARBA00023224"/>
    </source>
</evidence>
<evidence type="ECO:0000256" key="7">
    <source>
        <dbReference type="PROSITE-ProRule" id="PRU00284"/>
    </source>
</evidence>
<evidence type="ECO:0000256" key="3">
    <source>
        <dbReference type="ARBA" id="ARBA00022989"/>
    </source>
</evidence>
<dbReference type="GO" id="GO:0016020">
    <property type="term" value="C:membrane"/>
    <property type="evidence" value="ECO:0007669"/>
    <property type="project" value="UniProtKB-SubCell"/>
</dbReference>
<keyword evidence="14" id="KW-1185">Reference proteome</keyword>
<dbReference type="PROSITE" id="PS50111">
    <property type="entry name" value="CHEMOTAXIS_TRANSDUC_2"/>
    <property type="match status" value="1"/>
</dbReference>
<keyword evidence="8" id="KW-0175">Coiled coil</keyword>
<feature type="coiled-coil region" evidence="8">
    <location>
        <begin position="210"/>
        <end position="244"/>
    </location>
</feature>
<dbReference type="EMBL" id="CYHH01000009">
    <property type="protein sequence ID" value="CUB07589.1"/>
    <property type="molecule type" value="Genomic_DNA"/>
</dbReference>
<dbReference type="PANTHER" id="PTHR32089:SF119">
    <property type="entry name" value="METHYL-ACCEPTING CHEMOTAXIS PROTEIN CTPL"/>
    <property type="match status" value="1"/>
</dbReference>
<dbReference type="InterPro" id="IPR004090">
    <property type="entry name" value="Chemotax_Me-accpt_rcpt"/>
</dbReference>
<evidence type="ECO:0000256" key="1">
    <source>
        <dbReference type="ARBA" id="ARBA00004141"/>
    </source>
</evidence>
<comment type="similarity">
    <text evidence="6">Belongs to the methyl-accepting chemotaxis (MCP) protein family.</text>
</comment>
<dbReference type="PROSITE" id="PS50885">
    <property type="entry name" value="HAMP"/>
    <property type="match status" value="1"/>
</dbReference>
<evidence type="ECO:0000259" key="11">
    <source>
        <dbReference type="PROSITE" id="PS50111"/>
    </source>
</evidence>
<dbReference type="GO" id="GO:0004888">
    <property type="term" value="F:transmembrane signaling receptor activity"/>
    <property type="evidence" value="ECO:0007669"/>
    <property type="project" value="InterPro"/>
</dbReference>
<keyword evidence="4 10" id="KW-0472">Membrane</keyword>
<keyword evidence="3 10" id="KW-1133">Transmembrane helix</keyword>
<dbReference type="InterPro" id="IPR003660">
    <property type="entry name" value="HAMP_dom"/>
</dbReference>
<dbReference type="SMART" id="SM00283">
    <property type="entry name" value="MA"/>
    <property type="match status" value="1"/>
</dbReference>
<evidence type="ECO:0000256" key="10">
    <source>
        <dbReference type="SAM" id="Phobius"/>
    </source>
</evidence>
<dbReference type="GO" id="GO:0006935">
    <property type="term" value="P:chemotaxis"/>
    <property type="evidence" value="ECO:0007669"/>
    <property type="project" value="InterPro"/>
</dbReference>
<keyword evidence="5 7" id="KW-0807">Transducer</keyword>
<dbReference type="Pfam" id="PF00015">
    <property type="entry name" value="MCPsignal"/>
    <property type="match status" value="1"/>
</dbReference>
<organism evidence="13 14">
    <name type="scientific">Tepidiphilus thermophilus</name>
    <dbReference type="NCBI Taxonomy" id="876478"/>
    <lineage>
        <taxon>Bacteria</taxon>
        <taxon>Pseudomonadati</taxon>
        <taxon>Pseudomonadota</taxon>
        <taxon>Hydrogenophilia</taxon>
        <taxon>Hydrogenophilales</taxon>
        <taxon>Hydrogenophilaceae</taxon>
        <taxon>Tepidiphilus</taxon>
    </lineage>
</organism>
<name>A0A0K6IX27_9PROT</name>
<dbReference type="AlphaFoldDB" id="A0A0K6IX27"/>
<evidence type="ECO:0000256" key="8">
    <source>
        <dbReference type="SAM" id="Coils"/>
    </source>
</evidence>
<dbReference type="PANTHER" id="PTHR32089">
    <property type="entry name" value="METHYL-ACCEPTING CHEMOTAXIS PROTEIN MCPB"/>
    <property type="match status" value="1"/>
</dbReference>
<comment type="subcellular location">
    <subcellularLocation>
        <location evidence="1">Membrane</location>
        <topology evidence="1">Multi-pass membrane protein</topology>
    </subcellularLocation>
</comment>
<proteinExistence type="inferred from homology"/>